<dbReference type="Gene3D" id="3.80.10.10">
    <property type="entry name" value="Ribonuclease Inhibitor"/>
    <property type="match status" value="1"/>
</dbReference>
<feature type="domain" description="Leucine-rich repeat" evidence="3">
    <location>
        <begin position="250"/>
        <end position="424"/>
    </location>
</feature>
<dbReference type="SUPFAM" id="SSF52047">
    <property type="entry name" value="RNI-like"/>
    <property type="match status" value="1"/>
</dbReference>
<keyword evidence="5" id="KW-1185">Reference proteome</keyword>
<accession>A0A6A6AU36</accession>
<organism evidence="4 5">
    <name type="scientific">Aplosporella prunicola CBS 121167</name>
    <dbReference type="NCBI Taxonomy" id="1176127"/>
    <lineage>
        <taxon>Eukaryota</taxon>
        <taxon>Fungi</taxon>
        <taxon>Dikarya</taxon>
        <taxon>Ascomycota</taxon>
        <taxon>Pezizomycotina</taxon>
        <taxon>Dothideomycetes</taxon>
        <taxon>Dothideomycetes incertae sedis</taxon>
        <taxon>Botryosphaeriales</taxon>
        <taxon>Aplosporellaceae</taxon>
        <taxon>Aplosporella</taxon>
    </lineage>
</organism>
<sequence>MAGLSDLPLELVLWVFSYVDDIADLLNLSLVCKAVNIHVEPLVYRYYTNSDRDFTESGSRSMRAFFRTLAIRPELALHVKSVDFYPWHIKRDFKEPEWDYKPKRMPDQVFETYVNAAKKAQIMDAAQDCYSLRPMRQLNPWESFWFDDSDDDSDGHRRRSHPTRSTPSVGDPHDIALARCLRQGIQEAEVIVLLSQLSRLEEMNLRGWPGGSLSMQKLFSRTPHGFSALKKLRVSGIDGELEFLLAELAPVLRLPSMRTLEAYCATDQDDDGRRKILAFEPGSLSLTNIFLEFCAFSQHSIANLLKGCKALEKFTYITGGPSIGPYQFTAPELREALLCQKGTLKYFYLDLSMEWSYLDDYGIIGSLTEFEKLEELTMDYGALRAHMSILDVWTGGDEGHTMHAHLDQSLGEQLPRSLQRLNIIATSHIIVPILLEFLEHATERNPMLTRLNIDPMDKDYGLDDPDEYQEMLYRFKKAGITFTETLESERQPRSRMNSWVSEGYPNNLVRWNTRKRRYERYEASKRHLYIAALGNTVAGRLYQNHRPARRESTLRTARILRPNRR</sequence>
<evidence type="ECO:0000259" key="3">
    <source>
        <dbReference type="Pfam" id="PF24969"/>
    </source>
</evidence>
<dbReference type="GeneID" id="54299007"/>
<evidence type="ECO:0000256" key="1">
    <source>
        <dbReference type="SAM" id="MobiDB-lite"/>
    </source>
</evidence>
<dbReference type="InterPro" id="IPR032675">
    <property type="entry name" value="LRR_dom_sf"/>
</dbReference>
<dbReference type="Proteomes" id="UP000799438">
    <property type="component" value="Unassembled WGS sequence"/>
</dbReference>
<evidence type="ECO:0000313" key="4">
    <source>
        <dbReference type="EMBL" id="KAF2135522.1"/>
    </source>
</evidence>
<dbReference type="Pfam" id="PF12937">
    <property type="entry name" value="F-box-like"/>
    <property type="match status" value="1"/>
</dbReference>
<dbReference type="InterPro" id="IPR056867">
    <property type="entry name" value="LRR_15"/>
</dbReference>
<evidence type="ECO:0000259" key="2">
    <source>
        <dbReference type="Pfam" id="PF12937"/>
    </source>
</evidence>
<dbReference type="AlphaFoldDB" id="A0A6A6AU36"/>
<gene>
    <name evidence="4" type="ORF">K452DRAFT_293161</name>
</gene>
<evidence type="ECO:0000313" key="5">
    <source>
        <dbReference type="Proteomes" id="UP000799438"/>
    </source>
</evidence>
<name>A0A6A6AU36_9PEZI</name>
<feature type="region of interest" description="Disordered" evidence="1">
    <location>
        <begin position="152"/>
        <end position="171"/>
    </location>
</feature>
<dbReference type="InterPro" id="IPR036047">
    <property type="entry name" value="F-box-like_dom_sf"/>
</dbReference>
<dbReference type="EMBL" id="ML995575">
    <property type="protein sequence ID" value="KAF2135522.1"/>
    <property type="molecule type" value="Genomic_DNA"/>
</dbReference>
<dbReference type="SUPFAM" id="SSF81383">
    <property type="entry name" value="F-box domain"/>
    <property type="match status" value="1"/>
</dbReference>
<feature type="domain" description="F-box" evidence="2">
    <location>
        <begin position="4"/>
        <end position="39"/>
    </location>
</feature>
<dbReference type="InterPro" id="IPR001810">
    <property type="entry name" value="F-box_dom"/>
</dbReference>
<protein>
    <submittedName>
        <fullName evidence="4">Uncharacterized protein</fullName>
    </submittedName>
</protein>
<dbReference type="CDD" id="cd09917">
    <property type="entry name" value="F-box_SF"/>
    <property type="match status" value="1"/>
</dbReference>
<dbReference type="Pfam" id="PF24969">
    <property type="entry name" value="LRR_15"/>
    <property type="match status" value="1"/>
</dbReference>
<proteinExistence type="predicted"/>
<dbReference type="RefSeq" id="XP_033391240.1">
    <property type="nucleotide sequence ID" value="XM_033541511.1"/>
</dbReference>
<dbReference type="OrthoDB" id="3935706at2759"/>
<reference evidence="4" key="1">
    <citation type="journal article" date="2020" name="Stud. Mycol.">
        <title>101 Dothideomycetes genomes: a test case for predicting lifestyles and emergence of pathogens.</title>
        <authorList>
            <person name="Haridas S."/>
            <person name="Albert R."/>
            <person name="Binder M."/>
            <person name="Bloem J."/>
            <person name="Labutti K."/>
            <person name="Salamov A."/>
            <person name="Andreopoulos B."/>
            <person name="Baker S."/>
            <person name="Barry K."/>
            <person name="Bills G."/>
            <person name="Bluhm B."/>
            <person name="Cannon C."/>
            <person name="Castanera R."/>
            <person name="Culley D."/>
            <person name="Daum C."/>
            <person name="Ezra D."/>
            <person name="Gonzalez J."/>
            <person name="Henrissat B."/>
            <person name="Kuo A."/>
            <person name="Liang C."/>
            <person name="Lipzen A."/>
            <person name="Lutzoni F."/>
            <person name="Magnuson J."/>
            <person name="Mondo S."/>
            <person name="Nolan M."/>
            <person name="Ohm R."/>
            <person name="Pangilinan J."/>
            <person name="Park H.-J."/>
            <person name="Ramirez L."/>
            <person name="Alfaro M."/>
            <person name="Sun H."/>
            <person name="Tritt A."/>
            <person name="Yoshinaga Y."/>
            <person name="Zwiers L.-H."/>
            <person name="Turgeon B."/>
            <person name="Goodwin S."/>
            <person name="Spatafora J."/>
            <person name="Crous P."/>
            <person name="Grigoriev I."/>
        </authorList>
    </citation>
    <scope>NUCLEOTIDE SEQUENCE</scope>
    <source>
        <strain evidence="4">CBS 121167</strain>
    </source>
</reference>